<evidence type="ECO:0000256" key="7">
    <source>
        <dbReference type="ARBA" id="ARBA00023242"/>
    </source>
</evidence>
<dbReference type="InterPro" id="IPR005635">
    <property type="entry name" value="Inner_centromere_prot_ARK-bd"/>
</dbReference>
<dbReference type="Pfam" id="PF03941">
    <property type="entry name" value="INCENP_ARK-bind"/>
    <property type="match status" value="1"/>
</dbReference>
<evidence type="ECO:0000256" key="4">
    <source>
        <dbReference type="ARBA" id="ARBA00022490"/>
    </source>
</evidence>
<evidence type="ECO:0000256" key="5">
    <source>
        <dbReference type="ARBA" id="ARBA00022829"/>
    </source>
</evidence>
<dbReference type="GO" id="GO:0051310">
    <property type="term" value="P:metaphase chromosome alignment"/>
    <property type="evidence" value="ECO:0007669"/>
    <property type="project" value="TreeGrafter"/>
</dbReference>
<comment type="similarity">
    <text evidence="3">Belongs to the INCENP family.</text>
</comment>
<dbReference type="GO" id="GO:0032133">
    <property type="term" value="C:chromosome passenger complex"/>
    <property type="evidence" value="ECO:0007669"/>
    <property type="project" value="TreeGrafter"/>
</dbReference>
<evidence type="ECO:0000313" key="11">
    <source>
        <dbReference type="Proteomes" id="UP000291343"/>
    </source>
</evidence>
<dbReference type="Proteomes" id="UP000291343">
    <property type="component" value="Unassembled WGS sequence"/>
</dbReference>
<dbReference type="AlphaFoldDB" id="A0A482WYA5"/>
<keyword evidence="11" id="KW-1185">Reference proteome</keyword>
<feature type="compositionally biased region" description="Basic and acidic residues" evidence="8">
    <location>
        <begin position="276"/>
        <end position="370"/>
    </location>
</feature>
<dbReference type="GO" id="GO:0000776">
    <property type="term" value="C:kinetochore"/>
    <property type="evidence" value="ECO:0007669"/>
    <property type="project" value="TreeGrafter"/>
</dbReference>
<reference evidence="10 11" key="1">
    <citation type="journal article" date="2017" name="Gigascience">
        <title>Genome sequence of the small brown planthopper, Laodelphax striatellus.</title>
        <authorList>
            <person name="Zhu J."/>
            <person name="Jiang F."/>
            <person name="Wang X."/>
            <person name="Yang P."/>
            <person name="Bao Y."/>
            <person name="Zhao W."/>
            <person name="Wang W."/>
            <person name="Lu H."/>
            <person name="Wang Q."/>
            <person name="Cui N."/>
            <person name="Li J."/>
            <person name="Chen X."/>
            <person name="Luo L."/>
            <person name="Yu J."/>
            <person name="Kang L."/>
            <person name="Cui F."/>
        </authorList>
    </citation>
    <scope>NUCLEOTIDE SEQUENCE [LARGE SCALE GENOMIC DNA]</scope>
    <source>
        <strain evidence="10">Lst14</strain>
    </source>
</reference>
<dbReference type="GO" id="GO:0051257">
    <property type="term" value="P:meiotic spindle midzone assembly"/>
    <property type="evidence" value="ECO:0007669"/>
    <property type="project" value="TreeGrafter"/>
</dbReference>
<protein>
    <recommendedName>
        <fullName evidence="9">Inner centromere protein ARK-binding domain-containing protein</fullName>
    </recommendedName>
</protein>
<comment type="caution">
    <text evidence="10">The sequence shown here is derived from an EMBL/GenBank/DDBJ whole genome shotgun (WGS) entry which is preliminary data.</text>
</comment>
<name>A0A482WYA5_LAOST</name>
<evidence type="ECO:0000256" key="2">
    <source>
        <dbReference type="ARBA" id="ARBA00004186"/>
    </source>
</evidence>
<comment type="subcellular location">
    <subcellularLocation>
        <location evidence="2">Cytoplasm</location>
        <location evidence="2">Cytoskeleton</location>
        <location evidence="2">Spindle</location>
    </subcellularLocation>
    <subcellularLocation>
        <location evidence="1">Nucleus</location>
    </subcellularLocation>
</comment>
<dbReference type="EMBL" id="QKKF02022824">
    <property type="protein sequence ID" value="RZF38030.1"/>
    <property type="molecule type" value="Genomic_DNA"/>
</dbReference>
<evidence type="ECO:0000313" key="10">
    <source>
        <dbReference type="EMBL" id="RZF38030.1"/>
    </source>
</evidence>
<accession>A0A482WYA5</accession>
<sequence length="568" mass="63903">MEKLLTLDALRSDEFLDDCDQLLKKKLEELRQRLLPVGANDTNTINTVIDENDIADDIGGTAIYRPRRTASRTADLKIKQNLNMPLKLRRPSSGSSHNGTFKMPKTTRTRVIKKHNADGSSSAAEKSVVAIDEMNLVKKRTEQFEKMSKDQQVPLTPSRRNEAAATNINECVAMAIATSSQDNVNNNVVSSATTTSVSVETNVEECTTTTTTTKRVTRTKTRNANKLMLAETNDVSNAASSSNEDVFIKPPKGGRTKIRKELRSKLDGVLQDDEPEVSKVDREALAQTQKEKENARKAEKAEQEARKAEEEAKRAEAEAKKAEEEARRAEETRIQELEKKEKEREREEKLARAQEAAAKKKEAEKAKKLAMEKKRQELAMKKEAIKRKHEEMNKQRELDAKKREELLQANAAKKKEAVEANSKAHNKVADIKENMKPNQNTKPPVKPGHPVVSQLKNATFTSSNYNMTPSREEREPQKPKTANDYGIDDAASSDSSDDESNPKKIVPNWAKSSQLNEMVMIQSHLPLDLFHFTMSCDTEPYKTLGYVNKIKRPRTSSAVWHTPMNIGQ</sequence>
<evidence type="ECO:0000259" key="9">
    <source>
        <dbReference type="Pfam" id="PF03941"/>
    </source>
</evidence>
<feature type="domain" description="Inner centromere protein ARK-binding" evidence="9">
    <location>
        <begin position="492"/>
        <end position="525"/>
    </location>
</feature>
<dbReference type="GO" id="GO:0030496">
    <property type="term" value="C:midbody"/>
    <property type="evidence" value="ECO:0007669"/>
    <property type="project" value="TreeGrafter"/>
</dbReference>
<dbReference type="GO" id="GO:0005634">
    <property type="term" value="C:nucleus"/>
    <property type="evidence" value="ECO:0007669"/>
    <property type="project" value="UniProtKB-SubCell"/>
</dbReference>
<dbReference type="SMR" id="A0A482WYA5"/>
<evidence type="ECO:0000256" key="1">
    <source>
        <dbReference type="ARBA" id="ARBA00004123"/>
    </source>
</evidence>
<proteinExistence type="inferred from homology"/>
<dbReference type="GO" id="GO:0000281">
    <property type="term" value="P:mitotic cytokinesis"/>
    <property type="evidence" value="ECO:0007669"/>
    <property type="project" value="TreeGrafter"/>
</dbReference>
<feature type="region of interest" description="Disordered" evidence="8">
    <location>
        <begin position="269"/>
        <end position="370"/>
    </location>
</feature>
<dbReference type="GO" id="GO:1990385">
    <property type="term" value="C:meiotic spindle midzone"/>
    <property type="evidence" value="ECO:0007669"/>
    <property type="project" value="TreeGrafter"/>
</dbReference>
<dbReference type="Gene3D" id="1.20.5.2230">
    <property type="match status" value="1"/>
</dbReference>
<dbReference type="InParanoid" id="A0A482WYA5"/>
<dbReference type="OrthoDB" id="6368403at2759"/>
<gene>
    <name evidence="10" type="ORF">LSTR_LSTR006429</name>
</gene>
<feature type="compositionally biased region" description="Polar residues" evidence="8">
    <location>
        <begin position="454"/>
        <end position="469"/>
    </location>
</feature>
<keyword evidence="5" id="KW-0159">Chromosome partition</keyword>
<keyword evidence="7" id="KW-0539">Nucleus</keyword>
<evidence type="ECO:0000256" key="3">
    <source>
        <dbReference type="ARBA" id="ARBA00010042"/>
    </source>
</evidence>
<dbReference type="STRING" id="195883.A0A482WYA5"/>
<feature type="region of interest" description="Disordered" evidence="8">
    <location>
        <begin position="411"/>
        <end position="504"/>
    </location>
</feature>
<dbReference type="PANTHER" id="PTHR13142:SF1">
    <property type="entry name" value="INNER CENTROMERE PROTEIN"/>
    <property type="match status" value="1"/>
</dbReference>
<dbReference type="PANTHER" id="PTHR13142">
    <property type="entry name" value="INNER CENTROMERE PROTEIN"/>
    <property type="match status" value="1"/>
</dbReference>
<evidence type="ECO:0000256" key="8">
    <source>
        <dbReference type="SAM" id="MobiDB-lite"/>
    </source>
</evidence>
<evidence type="ECO:0000256" key="6">
    <source>
        <dbReference type="ARBA" id="ARBA00023212"/>
    </source>
</evidence>
<organism evidence="10 11">
    <name type="scientific">Laodelphax striatellus</name>
    <name type="common">Small brown planthopper</name>
    <name type="synonym">Delphax striatella</name>
    <dbReference type="NCBI Taxonomy" id="195883"/>
    <lineage>
        <taxon>Eukaryota</taxon>
        <taxon>Metazoa</taxon>
        <taxon>Ecdysozoa</taxon>
        <taxon>Arthropoda</taxon>
        <taxon>Hexapoda</taxon>
        <taxon>Insecta</taxon>
        <taxon>Pterygota</taxon>
        <taxon>Neoptera</taxon>
        <taxon>Paraneoptera</taxon>
        <taxon>Hemiptera</taxon>
        <taxon>Auchenorrhyncha</taxon>
        <taxon>Fulgoroidea</taxon>
        <taxon>Delphacidae</taxon>
        <taxon>Criomorphinae</taxon>
        <taxon>Laodelphax</taxon>
    </lineage>
</organism>
<keyword evidence="4" id="KW-0963">Cytoplasm</keyword>
<keyword evidence="6" id="KW-0206">Cytoskeleton</keyword>